<protein>
    <submittedName>
        <fullName evidence="1">Uncharacterized protein</fullName>
    </submittedName>
</protein>
<dbReference type="EMBL" id="CP119312">
    <property type="protein sequence ID" value="WEK05795.1"/>
    <property type="molecule type" value="Genomic_DNA"/>
</dbReference>
<reference evidence="1" key="1">
    <citation type="submission" date="2023-03" db="EMBL/GenBank/DDBJ databases">
        <title>Andean soil-derived lignocellulolytic bacterial consortium as a source of novel taxa and putative plastic-active enzymes.</title>
        <authorList>
            <person name="Diaz-Garcia L."/>
            <person name="Chuvochina M."/>
            <person name="Feuerriegel G."/>
            <person name="Bunk B."/>
            <person name="Sproer C."/>
            <person name="Streit W.R."/>
            <person name="Rodriguez L.M."/>
            <person name="Overmann J."/>
            <person name="Jimenez D.J."/>
        </authorList>
    </citation>
    <scope>NUCLEOTIDE SEQUENCE</scope>
    <source>
        <strain evidence="1">MAG 4196</strain>
    </source>
</reference>
<name>A0AAJ6B0J0_9HYPH</name>
<proteinExistence type="predicted"/>
<evidence type="ECO:0000313" key="2">
    <source>
        <dbReference type="Proteomes" id="UP001217476"/>
    </source>
</evidence>
<accession>A0AAJ6B0J0</accession>
<organism evidence="1 2">
    <name type="scientific">Candidatus Devosia phytovorans</name>
    <dbReference type="NCBI Taxonomy" id="3121372"/>
    <lineage>
        <taxon>Bacteria</taxon>
        <taxon>Pseudomonadati</taxon>
        <taxon>Pseudomonadota</taxon>
        <taxon>Alphaproteobacteria</taxon>
        <taxon>Hyphomicrobiales</taxon>
        <taxon>Devosiaceae</taxon>
        <taxon>Devosia</taxon>
    </lineage>
</organism>
<sequence length="159" mass="18044">MFNGSCTPFRRSPGFGQGPHERHFTDSMRCDHCRWRGVYLWVEPAEQKRQILQKSGPDKSSNYQVRDWGQSYPYNASVIIATADNLFVARGAYIAAAGFYFDHRITLQQGAFVMGDTKRDGLPNVMTHEDFKRMREIESGTLSLEELEVFGPTISAKAS</sequence>
<dbReference type="Proteomes" id="UP001217476">
    <property type="component" value="Chromosome"/>
</dbReference>
<evidence type="ECO:0000313" key="1">
    <source>
        <dbReference type="EMBL" id="WEK05795.1"/>
    </source>
</evidence>
<dbReference type="AlphaFoldDB" id="A0AAJ6B0J0"/>
<gene>
    <name evidence="1" type="ORF">P0Y65_05935</name>
</gene>